<reference evidence="1 2" key="1">
    <citation type="submission" date="2021-04" db="EMBL/GenBank/DDBJ databases">
        <title>Characterization of the biosynthetic gene cluster of new lipopeptides with antitumor activity in the genome of the marine Streptomyces PHM034.</title>
        <authorList>
            <person name="Ceniceros A."/>
            <person name="Canedo L."/>
            <person name="Mendez C."/>
            <person name="Olano C."/>
            <person name="Schleissner C."/>
            <person name="Cuevas C."/>
            <person name="De La Calle F."/>
            <person name="Salas J.A."/>
        </authorList>
    </citation>
    <scope>NUCLEOTIDE SEQUENCE [LARGE SCALE GENOMIC DNA]</scope>
    <source>
        <strain evidence="1 2">PHM034</strain>
    </source>
</reference>
<comment type="caution">
    <text evidence="1">The sequence shown here is derived from an EMBL/GenBank/DDBJ whole genome shotgun (WGS) entry which is preliminary data.</text>
</comment>
<evidence type="ECO:0000313" key="2">
    <source>
        <dbReference type="Proteomes" id="UP000682308"/>
    </source>
</evidence>
<sequence length="780" mass="85237">MPQQSFTFLPLSYAARPPRIVLVAPDDGERWVEWTAAALARLSTVWGCSGSVVVPSSAVGHPAVARCLAGLNPDHVLAYNPSWATYDALNPGTADRLLAENKIADSAAAEHFMQMLRKEPWSGSPVHEAEVAADQLRSTLATNKRENLIQCSHLFDDDNARELTPLATVATTSLIGVPRNSVTTAEALAFAMHVGIEESVFDGQIAVKDWREAALCGTESPMLSRLRPGAPDGCTMLRSHEAGLCIPISRALRSRERVAVLGDQPEDFALAEALRQFRGSVTWIPWDEPGLSDMWLFSGRVSERLLVTSASLSREETQQRIDARWEKRPVRQIEPEAEERRFEVVVPSEIDLAHPFMVVLKDAWEQPRSLPVTMEPDGSVQASLSLAAEVPRGLDPDMHRWQVTLTAADHPLPPLAALGSSAVIATDPNPWETFVRAADGGITYWSHRFDFVPSGASLAGSLASPKLAWPGIKRILQVAASAEGVEMRPSPAGKRAAITEGLLGSRAALEGLAVGPGWSLLRRFLPDAAANGSPEGSRWRLKSAVVLSWEAVATHNDPGWELAARREQIDQWTSQGVLRRGLILGCGHCPILEFYPLAEISQSYRCRRCGGDNQLTNDRWKPAAHEPRWFYDLHPAVLELVMNDGDVPLLATQYLRNQYGMRQALVCEEFELLQEGNPFVEMDFALATTEDLRLGEAKSNDSLGDSPRVRRREAGKLMEGCVLVGAAGLILATTRTEWSDTTVDALKSEIAGRRKAGKAVPKISLLTGLGTSPHLDRLAI</sequence>
<proteinExistence type="predicted"/>
<gene>
    <name evidence="1" type="ORF">KEF29_13090</name>
</gene>
<evidence type="ECO:0000313" key="1">
    <source>
        <dbReference type="EMBL" id="MBR8639930.1"/>
    </source>
</evidence>
<dbReference type="Proteomes" id="UP000682308">
    <property type="component" value="Unassembled WGS sequence"/>
</dbReference>
<organism evidence="1 2">
    <name type="scientific">Streptomyces tuirus</name>
    <dbReference type="NCBI Taxonomy" id="68278"/>
    <lineage>
        <taxon>Bacteria</taxon>
        <taxon>Bacillati</taxon>
        <taxon>Actinomycetota</taxon>
        <taxon>Actinomycetes</taxon>
        <taxon>Kitasatosporales</taxon>
        <taxon>Streptomycetaceae</taxon>
        <taxon>Streptomyces</taxon>
    </lineage>
</organism>
<keyword evidence="2" id="KW-1185">Reference proteome</keyword>
<protein>
    <submittedName>
        <fullName evidence="1">Uncharacterized protein</fullName>
    </submittedName>
</protein>
<accession>A0A941J2E8</accession>
<dbReference type="AlphaFoldDB" id="A0A941J2E8"/>
<name>A0A941J2E8_9ACTN</name>
<dbReference type="EMBL" id="JAGTPG010000002">
    <property type="protein sequence ID" value="MBR8639930.1"/>
    <property type="molecule type" value="Genomic_DNA"/>
</dbReference>